<feature type="region of interest" description="Disordered" evidence="1">
    <location>
        <begin position="358"/>
        <end position="398"/>
    </location>
</feature>
<keyword evidence="2" id="KW-0812">Transmembrane</keyword>
<evidence type="ECO:0008006" key="4">
    <source>
        <dbReference type="Google" id="ProtNLM"/>
    </source>
</evidence>
<keyword evidence="2" id="KW-0472">Membrane</keyword>
<keyword evidence="2" id="KW-1133">Transmembrane helix</keyword>
<evidence type="ECO:0000256" key="1">
    <source>
        <dbReference type="SAM" id="MobiDB-lite"/>
    </source>
</evidence>
<feature type="compositionally biased region" description="Basic and acidic residues" evidence="1">
    <location>
        <begin position="358"/>
        <end position="378"/>
    </location>
</feature>
<name>A0A7S3K148_9STRA</name>
<sequence length="398" mass="46451">MVNIFESPLLWEWEFVVTNLWILFVFPLSISHIYFRYKYYAKHPKLRRSEVSWLTFAYCCLHFVAFLLVILISKDNVYADLVRKSAVVSKEEAANLVNAAEAYATERGGWQSERDVSFPSKDIAVENLLDDEIADDWAELVHARILPILEKEYKILSPFWLIDLFVVKYDGTNQRRLSRHKDDSEISFYIALSNSHRPQAATTFASFKDYALSLVNTGDLWAHPSRITHKARPVAIDEVRYVLVGLVHVDFFPTFWRSWGSLATTLREYRLVESHTQYNKSLSFQSEPISRFSLLRRHIRASARAIFRNHDMLTAYFLLGSVAFLNILVLIGFLTYLATALGIPTFFREVSKLREQKEEEHRRQVAKEREKQVKERILEKRKKKDETASTADNSKKKN</sequence>
<feature type="transmembrane region" description="Helical" evidence="2">
    <location>
        <begin position="316"/>
        <end position="347"/>
    </location>
</feature>
<reference evidence="3" key="1">
    <citation type="submission" date="2021-01" db="EMBL/GenBank/DDBJ databases">
        <authorList>
            <person name="Corre E."/>
            <person name="Pelletier E."/>
            <person name="Niang G."/>
            <person name="Scheremetjew M."/>
            <person name="Finn R."/>
            <person name="Kale V."/>
            <person name="Holt S."/>
            <person name="Cochrane G."/>
            <person name="Meng A."/>
            <person name="Brown T."/>
            <person name="Cohen L."/>
        </authorList>
    </citation>
    <scope>NUCLEOTIDE SEQUENCE</scope>
    <source>
        <strain evidence="3">CCMP1510</strain>
    </source>
</reference>
<feature type="transmembrane region" description="Helical" evidence="2">
    <location>
        <begin position="51"/>
        <end position="72"/>
    </location>
</feature>
<organism evidence="3">
    <name type="scientific">Aureoumbra lagunensis</name>
    <dbReference type="NCBI Taxonomy" id="44058"/>
    <lineage>
        <taxon>Eukaryota</taxon>
        <taxon>Sar</taxon>
        <taxon>Stramenopiles</taxon>
        <taxon>Ochrophyta</taxon>
        <taxon>Pelagophyceae</taxon>
        <taxon>Pelagomonadales</taxon>
        <taxon>Aureoumbra</taxon>
    </lineage>
</organism>
<dbReference type="EMBL" id="HBIJ01015508">
    <property type="protein sequence ID" value="CAE0369594.1"/>
    <property type="molecule type" value="Transcribed_RNA"/>
</dbReference>
<protein>
    <recommendedName>
        <fullName evidence="4">Fe2OG dioxygenase domain-containing protein</fullName>
    </recommendedName>
</protein>
<evidence type="ECO:0000313" key="3">
    <source>
        <dbReference type="EMBL" id="CAE0369594.1"/>
    </source>
</evidence>
<proteinExistence type="predicted"/>
<gene>
    <name evidence="3" type="ORF">ALAG00032_LOCUS10357</name>
</gene>
<feature type="transmembrane region" description="Helical" evidence="2">
    <location>
        <begin position="20"/>
        <end position="39"/>
    </location>
</feature>
<accession>A0A7S3K148</accession>
<evidence type="ECO:0000256" key="2">
    <source>
        <dbReference type="SAM" id="Phobius"/>
    </source>
</evidence>
<dbReference type="AlphaFoldDB" id="A0A7S3K148"/>